<evidence type="ECO:0000313" key="4">
    <source>
        <dbReference type="Proteomes" id="UP000256253"/>
    </source>
</evidence>
<sequence length="187" mass="18763">MFPAEAQLVARLTGLGRTVATAESLTAGLVAATIADVPGASAVLRGGAVTYATDTKASVLGVDPDLLAAGGPVQAEVAEQMAAGARRVFGADYGVATTGVAGPDRQGDAPVGLVFVAVAGPAGVRSVRLELSGDRDRIRRRSALEAMRLVLVSLSTEPTVDHAGDHTEDHAEGSREGGQHGTAAAAE</sequence>
<dbReference type="OrthoDB" id="1253990at2"/>
<dbReference type="Pfam" id="PF02464">
    <property type="entry name" value="CinA"/>
    <property type="match status" value="1"/>
</dbReference>
<accession>A0A3D9UQ47</accession>
<dbReference type="NCBIfam" id="TIGR00199">
    <property type="entry name" value="PncC_domain"/>
    <property type="match status" value="1"/>
</dbReference>
<proteinExistence type="predicted"/>
<name>A0A3D9UQ47_9MICO</name>
<dbReference type="EMBL" id="QTUA01000001">
    <property type="protein sequence ID" value="REF31588.1"/>
    <property type="molecule type" value="Genomic_DNA"/>
</dbReference>
<evidence type="ECO:0000256" key="1">
    <source>
        <dbReference type="SAM" id="MobiDB-lite"/>
    </source>
</evidence>
<evidence type="ECO:0000259" key="2">
    <source>
        <dbReference type="Pfam" id="PF02464"/>
    </source>
</evidence>
<dbReference type="RefSeq" id="WP_115923402.1">
    <property type="nucleotide sequence ID" value="NZ_QTUA01000001.1"/>
</dbReference>
<gene>
    <name evidence="3" type="ORF">DFJ65_2658</name>
</gene>
<dbReference type="InterPro" id="IPR008136">
    <property type="entry name" value="CinA_C"/>
</dbReference>
<organism evidence="3 4">
    <name type="scientific">Calidifontibacter indicus</name>
    <dbReference type="NCBI Taxonomy" id="419650"/>
    <lineage>
        <taxon>Bacteria</taxon>
        <taxon>Bacillati</taxon>
        <taxon>Actinomycetota</taxon>
        <taxon>Actinomycetes</taxon>
        <taxon>Micrococcales</taxon>
        <taxon>Dermacoccaceae</taxon>
        <taxon>Calidifontibacter</taxon>
    </lineage>
</organism>
<feature type="compositionally biased region" description="Basic and acidic residues" evidence="1">
    <location>
        <begin position="159"/>
        <end position="178"/>
    </location>
</feature>
<dbReference type="SUPFAM" id="SSF142433">
    <property type="entry name" value="CinA-like"/>
    <property type="match status" value="1"/>
</dbReference>
<keyword evidence="4" id="KW-1185">Reference proteome</keyword>
<comment type="caution">
    <text evidence="3">The sequence shown here is derived from an EMBL/GenBank/DDBJ whole genome shotgun (WGS) entry which is preliminary data.</text>
</comment>
<feature type="region of interest" description="Disordered" evidence="1">
    <location>
        <begin position="158"/>
        <end position="187"/>
    </location>
</feature>
<protein>
    <submittedName>
        <fullName evidence="3">Nicotinamide-nucleotide amidase</fullName>
    </submittedName>
</protein>
<feature type="domain" description="CinA C-terminal" evidence="2">
    <location>
        <begin position="5"/>
        <end position="151"/>
    </location>
</feature>
<dbReference type="Proteomes" id="UP000256253">
    <property type="component" value="Unassembled WGS sequence"/>
</dbReference>
<dbReference type="Gene3D" id="3.90.950.20">
    <property type="entry name" value="CinA-like"/>
    <property type="match status" value="1"/>
</dbReference>
<reference evidence="3 4" key="1">
    <citation type="submission" date="2018-08" db="EMBL/GenBank/DDBJ databases">
        <title>Sequencing the genomes of 1000 actinobacteria strains.</title>
        <authorList>
            <person name="Klenk H.-P."/>
        </authorList>
    </citation>
    <scope>NUCLEOTIDE SEQUENCE [LARGE SCALE GENOMIC DNA]</scope>
    <source>
        <strain evidence="3 4">DSM 22967</strain>
    </source>
</reference>
<dbReference type="AlphaFoldDB" id="A0A3D9UQ47"/>
<evidence type="ECO:0000313" key="3">
    <source>
        <dbReference type="EMBL" id="REF31588.1"/>
    </source>
</evidence>
<dbReference type="InterPro" id="IPR036653">
    <property type="entry name" value="CinA-like_C"/>
</dbReference>